<dbReference type="InterPro" id="IPR012296">
    <property type="entry name" value="Nuclease_put_TT1808"/>
</dbReference>
<dbReference type="EMBL" id="JBHTGP010000002">
    <property type="protein sequence ID" value="MFD0683407.1"/>
    <property type="molecule type" value="Genomic_DNA"/>
</dbReference>
<dbReference type="InterPro" id="IPR011335">
    <property type="entry name" value="Restrct_endonuc-II-like"/>
</dbReference>
<proteinExistence type="predicted"/>
<evidence type="ECO:0000313" key="3">
    <source>
        <dbReference type="Proteomes" id="UP001597063"/>
    </source>
</evidence>
<comment type="caution">
    <text evidence="2">The sequence shown here is derived from an EMBL/GenBank/DDBJ whole genome shotgun (WGS) entry which is preliminary data.</text>
</comment>
<reference evidence="3" key="1">
    <citation type="journal article" date="2019" name="Int. J. Syst. Evol. Microbiol.">
        <title>The Global Catalogue of Microorganisms (GCM) 10K type strain sequencing project: providing services to taxonomists for standard genome sequencing and annotation.</title>
        <authorList>
            <consortium name="The Broad Institute Genomics Platform"/>
            <consortium name="The Broad Institute Genome Sequencing Center for Infectious Disease"/>
            <person name="Wu L."/>
            <person name="Ma J."/>
        </authorList>
    </citation>
    <scope>NUCLEOTIDE SEQUENCE [LARGE SCALE GENOMIC DNA]</scope>
    <source>
        <strain evidence="3">JCM 9371</strain>
    </source>
</reference>
<keyword evidence="3" id="KW-1185">Reference proteome</keyword>
<accession>A0ABW2XFD7</accession>
<dbReference type="GO" id="GO:0004519">
    <property type="term" value="F:endonuclease activity"/>
    <property type="evidence" value="ECO:0007669"/>
    <property type="project" value="UniProtKB-KW"/>
</dbReference>
<dbReference type="InterPro" id="IPR008538">
    <property type="entry name" value="Uma2"/>
</dbReference>
<keyword evidence="2" id="KW-0540">Nuclease</keyword>
<feature type="domain" description="Putative restriction endonuclease" evidence="1">
    <location>
        <begin position="18"/>
        <end position="182"/>
    </location>
</feature>
<keyword evidence="2" id="KW-0378">Hydrolase</keyword>
<dbReference type="RefSeq" id="WP_131757233.1">
    <property type="nucleotide sequence ID" value="NZ_CAACUY010000027.1"/>
</dbReference>
<dbReference type="SUPFAM" id="SSF52980">
    <property type="entry name" value="Restriction endonuclease-like"/>
    <property type="match status" value="1"/>
</dbReference>
<evidence type="ECO:0000259" key="1">
    <source>
        <dbReference type="Pfam" id="PF05685"/>
    </source>
</evidence>
<dbReference type="PANTHER" id="PTHR35400">
    <property type="entry name" value="SLR1083 PROTEIN"/>
    <property type="match status" value="1"/>
</dbReference>
<gene>
    <name evidence="2" type="ORF">ACFQZM_02765</name>
</gene>
<sequence length="194" mass="22133">MPVPVEWYKWVPDQITAEDYERLPEDFCRSIEVIDGHMVKCESPSRVHNRVAYNLTTAFKAGRKPEPCLMVEGDIDVRFSDVPLSFRRPDVVVYRCIPDHERLYSKDTLLVVEIISPESSFKTDTVEKKAAYADAGIPVYLIAFLNAAQDGVEKIEEYWLSPSGTYQLVQLHTRRLTMANPVPLDIGFAQLTQP</sequence>
<dbReference type="Pfam" id="PF05685">
    <property type="entry name" value="Uma2"/>
    <property type="match status" value="1"/>
</dbReference>
<dbReference type="Gene3D" id="3.90.1570.10">
    <property type="entry name" value="tt1808, chain A"/>
    <property type="match status" value="1"/>
</dbReference>
<protein>
    <submittedName>
        <fullName evidence="2">Uma2 family endonuclease</fullName>
    </submittedName>
</protein>
<organism evidence="2 3">
    <name type="scientific">Actinomadura fibrosa</name>
    <dbReference type="NCBI Taxonomy" id="111802"/>
    <lineage>
        <taxon>Bacteria</taxon>
        <taxon>Bacillati</taxon>
        <taxon>Actinomycetota</taxon>
        <taxon>Actinomycetes</taxon>
        <taxon>Streptosporangiales</taxon>
        <taxon>Thermomonosporaceae</taxon>
        <taxon>Actinomadura</taxon>
    </lineage>
</organism>
<dbReference type="CDD" id="cd06260">
    <property type="entry name" value="DUF820-like"/>
    <property type="match status" value="1"/>
</dbReference>
<dbReference type="PANTHER" id="PTHR35400:SF3">
    <property type="entry name" value="SLL1072 PROTEIN"/>
    <property type="match status" value="1"/>
</dbReference>
<keyword evidence="2" id="KW-0255">Endonuclease</keyword>
<dbReference type="Proteomes" id="UP001597063">
    <property type="component" value="Unassembled WGS sequence"/>
</dbReference>
<name>A0ABW2XFD7_9ACTN</name>
<evidence type="ECO:0000313" key="2">
    <source>
        <dbReference type="EMBL" id="MFD0683407.1"/>
    </source>
</evidence>